<evidence type="ECO:0000313" key="2">
    <source>
        <dbReference type="Proteomes" id="UP000746471"/>
    </source>
</evidence>
<dbReference type="Proteomes" id="UP000746471">
    <property type="component" value="Unassembled WGS sequence"/>
</dbReference>
<protein>
    <recommendedName>
        <fullName evidence="3">KTSC domain-containing protein</fullName>
    </recommendedName>
</protein>
<gene>
    <name evidence="1" type="ORF">KHM83_09315</name>
</gene>
<name>A0ABS5PNY1_9FIRM</name>
<sequence>MRKTERVLMQHPYTANAAIFYDPPHQERVFLRIEMQNAVHYLGTSRPWNLRVNMMLEYAKLSSKQIIA</sequence>
<proteinExistence type="predicted"/>
<evidence type="ECO:0008006" key="3">
    <source>
        <dbReference type="Google" id="ProtNLM"/>
    </source>
</evidence>
<keyword evidence="2" id="KW-1185">Reference proteome</keyword>
<reference evidence="1 2" key="1">
    <citation type="submission" date="2021-05" db="EMBL/GenBank/DDBJ databases">
        <title>Fusibacter ferrireducens sp. nov., an anaerobic, sulfur- and Fe-reducing bacterium isolated from the mangrove sediment.</title>
        <authorList>
            <person name="Qiu D."/>
        </authorList>
    </citation>
    <scope>NUCLEOTIDE SEQUENCE [LARGE SCALE GENOMIC DNA]</scope>
    <source>
        <strain evidence="1 2">DSM 12116</strain>
    </source>
</reference>
<organism evidence="1 2">
    <name type="scientific">Fusibacter paucivorans</name>
    <dbReference type="NCBI Taxonomy" id="76009"/>
    <lineage>
        <taxon>Bacteria</taxon>
        <taxon>Bacillati</taxon>
        <taxon>Bacillota</taxon>
        <taxon>Clostridia</taxon>
        <taxon>Eubacteriales</taxon>
        <taxon>Eubacteriales Family XII. Incertae Sedis</taxon>
        <taxon>Fusibacter</taxon>
    </lineage>
</organism>
<accession>A0ABS5PNY1</accession>
<dbReference type="RefSeq" id="WP_213236738.1">
    <property type="nucleotide sequence ID" value="NZ_JAHBCL010000014.1"/>
</dbReference>
<evidence type="ECO:0000313" key="1">
    <source>
        <dbReference type="EMBL" id="MBS7526875.1"/>
    </source>
</evidence>
<comment type="caution">
    <text evidence="1">The sequence shown here is derived from an EMBL/GenBank/DDBJ whole genome shotgun (WGS) entry which is preliminary data.</text>
</comment>
<dbReference type="EMBL" id="JAHBCL010000014">
    <property type="protein sequence ID" value="MBS7526875.1"/>
    <property type="molecule type" value="Genomic_DNA"/>
</dbReference>